<feature type="transmembrane region" description="Helical" evidence="1">
    <location>
        <begin position="148"/>
        <end position="169"/>
    </location>
</feature>
<keyword evidence="1" id="KW-0812">Transmembrane</keyword>
<name>A0A0L9Y5Q6_CLOBO</name>
<evidence type="ECO:0000313" key="4">
    <source>
        <dbReference type="Proteomes" id="UP000473681"/>
    </source>
</evidence>
<evidence type="ECO:0000313" key="3">
    <source>
        <dbReference type="EMBL" id="NFN33653.1"/>
    </source>
</evidence>
<reference evidence="4 5" key="1">
    <citation type="submission" date="2019-04" db="EMBL/GenBank/DDBJ databases">
        <title>Genome sequencing of Clostridium botulinum Groups I-IV and Clostridium butyricum.</title>
        <authorList>
            <person name="Brunt J."/>
            <person name="Van Vliet A.H.M."/>
            <person name="Stringer S.C."/>
            <person name="Carter A.T."/>
            <person name="Peck M.W."/>
        </authorList>
    </citation>
    <scope>NUCLEOTIDE SEQUENCE [LARGE SCALE GENOMIC DNA]</scope>
    <source>
        <strain evidence="2 5">1605</strain>
        <strain evidence="3 4">CB-K-33E</strain>
    </source>
</reference>
<evidence type="ECO:0000313" key="2">
    <source>
        <dbReference type="EMBL" id="NFF86732.1"/>
    </source>
</evidence>
<gene>
    <name evidence="2" type="ORF">FC774_02265</name>
    <name evidence="3" type="ORF">FDB51_00620</name>
</gene>
<dbReference type="EMBL" id="SWVK01000001">
    <property type="protein sequence ID" value="NFN33653.1"/>
    <property type="molecule type" value="Genomic_DNA"/>
</dbReference>
<dbReference type="EMBL" id="SWOV01000004">
    <property type="protein sequence ID" value="NFF86732.1"/>
    <property type="molecule type" value="Genomic_DNA"/>
</dbReference>
<keyword evidence="1" id="KW-1133">Transmembrane helix</keyword>
<feature type="transmembrane region" description="Helical" evidence="1">
    <location>
        <begin position="106"/>
        <end position="127"/>
    </location>
</feature>
<dbReference type="Proteomes" id="UP000473681">
    <property type="component" value="Unassembled WGS sequence"/>
</dbReference>
<evidence type="ECO:0000313" key="5">
    <source>
        <dbReference type="Proteomes" id="UP000476820"/>
    </source>
</evidence>
<keyword evidence="1" id="KW-0472">Membrane</keyword>
<dbReference type="Proteomes" id="UP000476820">
    <property type="component" value="Unassembled WGS sequence"/>
</dbReference>
<organism evidence="2 5">
    <name type="scientific">Clostridium botulinum</name>
    <dbReference type="NCBI Taxonomy" id="1491"/>
    <lineage>
        <taxon>Bacteria</taxon>
        <taxon>Bacillati</taxon>
        <taxon>Bacillota</taxon>
        <taxon>Clostridia</taxon>
        <taxon>Eubacteriales</taxon>
        <taxon>Clostridiaceae</taxon>
        <taxon>Clostridium</taxon>
    </lineage>
</organism>
<dbReference type="AlphaFoldDB" id="A0A0L9Y5Q6"/>
<dbReference type="InterPro" id="IPR021338">
    <property type="entry name" value="DUF2953"/>
</dbReference>
<accession>A0A0L9Y5Q6</accession>
<comment type="caution">
    <text evidence="2">The sequence shown here is derived from an EMBL/GenBank/DDBJ whole genome shotgun (WGS) entry which is preliminary data.</text>
</comment>
<evidence type="ECO:0000256" key="1">
    <source>
        <dbReference type="SAM" id="Phobius"/>
    </source>
</evidence>
<protein>
    <submittedName>
        <fullName evidence="2">DUF2953 domain-containing protein</fullName>
    </submittedName>
</protein>
<dbReference type="OrthoDB" id="1931555at2"/>
<sequence>MKLFLLILMIIILLPIPLKISIYYSFDNYYIKLYKFTIISKEKIKNKKQNSNIRSKSHKKKKDSLNILDMIHKKYLIEKLYNSKFKPKINLKGDLNYSLNDAAHTAIFYGILSQINPIFYFALSILCKINKFKFNINPIFKDKFLVKFEISSIIFISIVNVIYILILIFKSILYSEEVDPYIGNNYDK</sequence>
<dbReference type="RefSeq" id="WP_053342672.1">
    <property type="nucleotide sequence ID" value="NZ_LFPA01000093.1"/>
</dbReference>
<dbReference type="Pfam" id="PF11167">
    <property type="entry name" value="DUF2953"/>
    <property type="match status" value="1"/>
</dbReference>
<proteinExistence type="predicted"/>